<dbReference type="InterPro" id="IPR001584">
    <property type="entry name" value="Integrase_cat-core"/>
</dbReference>
<dbReference type="CDD" id="cd09272">
    <property type="entry name" value="RNase_HI_RT_Ty1"/>
    <property type="match status" value="1"/>
</dbReference>
<feature type="region of interest" description="Disordered" evidence="3">
    <location>
        <begin position="260"/>
        <end position="302"/>
    </location>
</feature>
<dbReference type="GO" id="GO:0015074">
    <property type="term" value="P:DNA integration"/>
    <property type="evidence" value="ECO:0007669"/>
    <property type="project" value="InterPro"/>
</dbReference>
<evidence type="ECO:0000256" key="1">
    <source>
        <dbReference type="ARBA" id="ARBA00022750"/>
    </source>
</evidence>
<dbReference type="Gene3D" id="3.30.420.10">
    <property type="entry name" value="Ribonuclease H-like superfamily/Ribonuclease H"/>
    <property type="match status" value="1"/>
</dbReference>
<dbReference type="Pfam" id="PF22936">
    <property type="entry name" value="Pol_BBD"/>
    <property type="match status" value="1"/>
</dbReference>
<dbReference type="InterPro" id="IPR013103">
    <property type="entry name" value="RVT_2"/>
</dbReference>
<evidence type="ECO:0000256" key="3">
    <source>
        <dbReference type="SAM" id="MobiDB-lite"/>
    </source>
</evidence>
<accession>A0AAQ3PHK0</accession>
<dbReference type="PANTHER" id="PTHR11439">
    <property type="entry name" value="GAG-POL-RELATED RETROTRANSPOSON"/>
    <property type="match status" value="1"/>
</dbReference>
<keyword evidence="1" id="KW-0645">Protease</keyword>
<gene>
    <name evidence="6" type="ORF">U9M48_000913</name>
</gene>
<dbReference type="GO" id="GO:0003676">
    <property type="term" value="F:nucleic acid binding"/>
    <property type="evidence" value="ECO:0007669"/>
    <property type="project" value="InterPro"/>
</dbReference>
<dbReference type="InterPro" id="IPR012337">
    <property type="entry name" value="RNaseH-like_sf"/>
</dbReference>
<dbReference type="GO" id="GO:0004190">
    <property type="term" value="F:aspartic-type endopeptidase activity"/>
    <property type="evidence" value="ECO:0007669"/>
    <property type="project" value="UniProtKB-KW"/>
</dbReference>
<keyword evidence="2" id="KW-0479">Metal-binding</keyword>
<dbReference type="GO" id="GO:0008270">
    <property type="term" value="F:zinc ion binding"/>
    <property type="evidence" value="ECO:0007669"/>
    <property type="project" value="UniProtKB-KW"/>
</dbReference>
<dbReference type="PROSITE" id="PS50994">
    <property type="entry name" value="INTEGRASE"/>
    <property type="match status" value="1"/>
</dbReference>
<dbReference type="Pfam" id="PF07727">
    <property type="entry name" value="RVT_2"/>
    <property type="match status" value="1"/>
</dbReference>
<dbReference type="SUPFAM" id="SSF57756">
    <property type="entry name" value="Retrovirus zinc finger-like domains"/>
    <property type="match status" value="1"/>
</dbReference>
<keyword evidence="7" id="KW-1185">Reference proteome</keyword>
<dbReference type="InterPro" id="IPR043502">
    <property type="entry name" value="DNA/RNA_pol_sf"/>
</dbReference>
<feature type="compositionally biased region" description="Low complexity" evidence="3">
    <location>
        <begin position="263"/>
        <end position="277"/>
    </location>
</feature>
<evidence type="ECO:0000259" key="5">
    <source>
        <dbReference type="PROSITE" id="PS50994"/>
    </source>
</evidence>
<evidence type="ECO:0000259" key="4">
    <source>
        <dbReference type="PROSITE" id="PS50158"/>
    </source>
</evidence>
<dbReference type="SMART" id="SM00343">
    <property type="entry name" value="ZnF_C2HC"/>
    <property type="match status" value="1"/>
</dbReference>
<evidence type="ECO:0000256" key="2">
    <source>
        <dbReference type="PROSITE-ProRule" id="PRU00047"/>
    </source>
</evidence>
<dbReference type="InterPro" id="IPR036875">
    <property type="entry name" value="Znf_CCHC_sf"/>
</dbReference>
<feature type="region of interest" description="Disordered" evidence="3">
    <location>
        <begin position="222"/>
        <end position="241"/>
    </location>
</feature>
<dbReference type="Pfam" id="PF13976">
    <property type="entry name" value="gag_pre-integrs"/>
    <property type="match status" value="1"/>
</dbReference>
<dbReference type="InterPro" id="IPR036397">
    <property type="entry name" value="RNaseH_sf"/>
</dbReference>
<keyword evidence="1" id="KW-0064">Aspartyl protease</keyword>
<feature type="region of interest" description="Disordered" evidence="3">
    <location>
        <begin position="1"/>
        <end position="33"/>
    </location>
</feature>
<dbReference type="Pfam" id="PF25597">
    <property type="entry name" value="SH3_retrovirus"/>
    <property type="match status" value="1"/>
</dbReference>
<dbReference type="PANTHER" id="PTHR11439:SF515">
    <property type="entry name" value="GAG-POL POLYPROTEIN"/>
    <property type="match status" value="1"/>
</dbReference>
<dbReference type="Proteomes" id="UP001341281">
    <property type="component" value="Chromosome 01"/>
</dbReference>
<dbReference type="Pfam" id="PF00098">
    <property type="entry name" value="zf-CCHC"/>
    <property type="match status" value="1"/>
</dbReference>
<dbReference type="InterPro" id="IPR025724">
    <property type="entry name" value="GAG-pre-integrase_dom"/>
</dbReference>
<evidence type="ECO:0008006" key="8">
    <source>
        <dbReference type="Google" id="ProtNLM"/>
    </source>
</evidence>
<dbReference type="SUPFAM" id="SSF53098">
    <property type="entry name" value="Ribonuclease H-like"/>
    <property type="match status" value="1"/>
</dbReference>
<protein>
    <recommendedName>
        <fullName evidence="8">Gag-pol polyprotein</fullName>
    </recommendedName>
</protein>
<feature type="compositionally biased region" description="Basic and acidic residues" evidence="3">
    <location>
        <begin position="11"/>
        <end position="28"/>
    </location>
</feature>
<feature type="domain" description="Integrase catalytic" evidence="5">
    <location>
        <begin position="588"/>
        <end position="685"/>
    </location>
</feature>
<dbReference type="PROSITE" id="PS50158">
    <property type="entry name" value="ZF_CCHC"/>
    <property type="match status" value="1"/>
</dbReference>
<dbReference type="Gene3D" id="4.10.60.10">
    <property type="entry name" value="Zinc finger, CCHC-type"/>
    <property type="match status" value="1"/>
</dbReference>
<name>A0AAQ3PHK0_PASNO</name>
<organism evidence="6 7">
    <name type="scientific">Paspalum notatum var. saurae</name>
    <dbReference type="NCBI Taxonomy" id="547442"/>
    <lineage>
        <taxon>Eukaryota</taxon>
        <taxon>Viridiplantae</taxon>
        <taxon>Streptophyta</taxon>
        <taxon>Embryophyta</taxon>
        <taxon>Tracheophyta</taxon>
        <taxon>Spermatophyta</taxon>
        <taxon>Magnoliopsida</taxon>
        <taxon>Liliopsida</taxon>
        <taxon>Poales</taxon>
        <taxon>Poaceae</taxon>
        <taxon>PACMAD clade</taxon>
        <taxon>Panicoideae</taxon>
        <taxon>Andropogonodae</taxon>
        <taxon>Paspaleae</taxon>
        <taxon>Paspalinae</taxon>
        <taxon>Paspalum</taxon>
    </lineage>
</organism>
<sequence length="1374" mass="152152">MASRSPSPIRARVDDSGKKPAGDKKVGDDGTGGSKSVVVERVIKEVGMAAVYPELTRTNYNEWALVMQVNFEAQGLWEAIQGDGVDRRDDRLALAALLRAVPAEMRSTLAVKKSAKEAWEAVRTMRLGVERVQAANAQKLLQEFEAIKFKPGETVDEFAMRINSLASTIRTLGESLDEPRIVKKFLRVVPSRYSQIAVSIETLLDLNKVTVEELVGRLRASQDRFDEPNDGGGGSGGEIRDKSGRLMMAEEDWLAKWKHKLQPDAASSSSGGQPQGKAKGGTRTDEREGTGKLTSEGTPRRKGRCRNCGIYGHWAKECRKPKKEKARKDEAHLAKADVEQPALLLAATSTGGRTTSQIVHLQERDVDPADYNNDDVWYLDTGASNHMTGQRSLLAHLDESVGGTVRFGDGSLVEIHGLGAVVMQGRQGEHKVLTSVYFIPKLKSNIVSLGQLEEAGCKIVLENGKLSVYDQGRALLVKAPRTNNRLYTVKLDVAAPVCLLSKADDLAWLWHARYGHLNFRALRDLGVKEMVKGIPVINRIEQVCDGCTLGKQHRAPFPRLSTTTRDQALYYFKKIKASAETELGRKLRALRTDRSGEFNSNEFTVFCTEFGIKHHTTTPYSPQQNGVVERRNQTVVEMARCMLKSKGVPGRFWGEAVATAMYILNRSPTKSLQGKTPYEAWHKKKPSVHHLRTFGCVIHVKNIGPGVSKLSDRSKPMVFLGYEPGTKGYRAFDPTTGKLHISRDVVFEEQRAWDWSSGTECSGPNGVSVEFFISEEHAVSGPTEETPTVEVTQPGLPTTSTVPAALSPPTPISPSTPAATQWVTPLTAAAADSEDVQPRFRALTDIYNASEEVLDFEYSGLCLLAADEPTSVESALEEHCWREAMEAELESIRENKTWTLAELPIGQRAIGLKWVFKVKRDPAGNVVKHKARLVAKGYAQRQGVDFDEVFAPVARMETVRLLLALAAHGSWEVHHMDVKSAFLNGDLLEQVYVHQPPGFVNGKDAGKVLKLNKALYGLRQAPRAWYARLDQELAQLGFRRCILEHAVYRRGDKESFLLVGVYVDDLIICGPNVGEINKFKQQMMKSFKMSDLGLLSYYLGIEVKQKRGEITLSQRAYTAKILEVARMTDCNSCCTPMETRLQLSKETGGAPVDPTKYRSIIGSLRYLVNTRPDIAFAVGMVSRFMEAPREEHWQAVKHILRYLAGTASYGCVYEAGAGRAPNLVGFSDSDHAGDKNDRKSTMGIVFFLGGNLITWASQKQKVVALSSCEAEYIAAAAGACQGVWLSRLLAELIGNGTAEKFKLFVDNYKNPVHHDRSKHIDTRFHYVRECIEEDRLEIDHVGTKGQLADILTKALSGVKFVELRQRLGVTQIES</sequence>
<dbReference type="EMBL" id="CP144745">
    <property type="protein sequence ID" value="WVZ49571.1"/>
    <property type="molecule type" value="Genomic_DNA"/>
</dbReference>
<feature type="domain" description="CCHC-type" evidence="4">
    <location>
        <begin position="304"/>
        <end position="320"/>
    </location>
</feature>
<dbReference type="Pfam" id="PF14223">
    <property type="entry name" value="Retrotran_gag_2"/>
    <property type="match status" value="1"/>
</dbReference>
<dbReference type="InterPro" id="IPR054722">
    <property type="entry name" value="PolX-like_BBD"/>
</dbReference>
<keyword evidence="2" id="KW-0862">Zinc</keyword>
<dbReference type="InterPro" id="IPR057670">
    <property type="entry name" value="SH3_retrovirus"/>
</dbReference>
<dbReference type="SUPFAM" id="SSF56672">
    <property type="entry name" value="DNA/RNA polymerases"/>
    <property type="match status" value="1"/>
</dbReference>
<dbReference type="InterPro" id="IPR001878">
    <property type="entry name" value="Znf_CCHC"/>
</dbReference>
<reference evidence="6 7" key="1">
    <citation type="submission" date="2024-02" db="EMBL/GenBank/DDBJ databases">
        <title>High-quality chromosome-scale genome assembly of Pensacola bahiagrass (Paspalum notatum Flugge var. saurae).</title>
        <authorList>
            <person name="Vega J.M."/>
            <person name="Podio M."/>
            <person name="Orjuela J."/>
            <person name="Siena L.A."/>
            <person name="Pessino S.C."/>
            <person name="Combes M.C."/>
            <person name="Mariac C."/>
            <person name="Albertini E."/>
            <person name="Pupilli F."/>
            <person name="Ortiz J.P.A."/>
            <person name="Leblanc O."/>
        </authorList>
    </citation>
    <scope>NUCLEOTIDE SEQUENCE [LARGE SCALE GENOMIC DNA]</scope>
    <source>
        <strain evidence="6">R1</strain>
        <tissue evidence="6">Leaf</tissue>
    </source>
</reference>
<evidence type="ECO:0000313" key="6">
    <source>
        <dbReference type="EMBL" id="WVZ49571.1"/>
    </source>
</evidence>
<proteinExistence type="predicted"/>
<keyword evidence="2" id="KW-0863">Zinc-finger</keyword>
<evidence type="ECO:0000313" key="7">
    <source>
        <dbReference type="Proteomes" id="UP001341281"/>
    </source>
</evidence>
<keyword evidence="1" id="KW-0378">Hydrolase</keyword>